<name>A0ABT3N475_9GAMM</name>
<reference evidence="1 2" key="1">
    <citation type="submission" date="2022-10" db="EMBL/GenBank/DDBJ databases">
        <title>High-quality genome sequences of two octocoral-associated bacteria, Endozoicomonas euniceicola EF212 and Endozoicomonas gorgoniicola PS125.</title>
        <authorList>
            <person name="Chiou Y.-J."/>
            <person name="Chen Y.-H."/>
        </authorList>
    </citation>
    <scope>NUCLEOTIDE SEQUENCE [LARGE SCALE GENOMIC DNA]</scope>
    <source>
        <strain evidence="1 2">PS125</strain>
    </source>
</reference>
<keyword evidence="1" id="KW-0449">Lipoprotein</keyword>
<dbReference type="Proteomes" id="UP001209854">
    <property type="component" value="Unassembled WGS sequence"/>
</dbReference>
<evidence type="ECO:0000313" key="1">
    <source>
        <dbReference type="EMBL" id="MCW7556427.1"/>
    </source>
</evidence>
<dbReference type="EMBL" id="JAPFCC010000001">
    <property type="protein sequence ID" value="MCW7556427.1"/>
    <property type="molecule type" value="Genomic_DNA"/>
</dbReference>
<dbReference type="PROSITE" id="PS51257">
    <property type="entry name" value="PROKAR_LIPOPROTEIN"/>
    <property type="match status" value="1"/>
</dbReference>
<sequence>MTITKSRWQKLLPMTGLGVLLTLGGCAMSPQAIKINPSVTVAESTRDTLSSSVSVMVFDERLTPVIGHRGGVYDTNVITARDNLPLALRSAVERGLREMGVSVVTSGNAPQFQVYLDALEYRVPEGSYVTRVEVKAKIRVAVMHTGKRFEGSYSADILERVPKAPSDKKNEELVNQVLSDVLERLFADQKLQGFMKSL</sequence>
<evidence type="ECO:0000313" key="2">
    <source>
        <dbReference type="Proteomes" id="UP001209854"/>
    </source>
</evidence>
<dbReference type="Pfam" id="PF03923">
    <property type="entry name" value="Lipoprotein_16"/>
    <property type="match status" value="1"/>
</dbReference>
<protein>
    <submittedName>
        <fullName evidence="1">YajG family lipoprotein</fullName>
    </submittedName>
</protein>
<dbReference type="InterPro" id="IPR005619">
    <property type="entry name" value="Uncharacterised_YajG"/>
</dbReference>
<proteinExistence type="predicted"/>
<organism evidence="1 2">
    <name type="scientific">Endozoicomonas gorgoniicola</name>
    <dbReference type="NCBI Taxonomy" id="1234144"/>
    <lineage>
        <taxon>Bacteria</taxon>
        <taxon>Pseudomonadati</taxon>
        <taxon>Pseudomonadota</taxon>
        <taxon>Gammaproteobacteria</taxon>
        <taxon>Oceanospirillales</taxon>
        <taxon>Endozoicomonadaceae</taxon>
        <taxon>Endozoicomonas</taxon>
    </lineage>
</organism>
<comment type="caution">
    <text evidence="1">The sequence shown here is derived from an EMBL/GenBank/DDBJ whole genome shotgun (WGS) entry which is preliminary data.</text>
</comment>
<dbReference type="RefSeq" id="WP_262566110.1">
    <property type="nucleotide sequence ID" value="NZ_JAPFCC010000001.1"/>
</dbReference>
<gene>
    <name evidence="1" type="ORF">NX722_28090</name>
</gene>
<accession>A0ABT3N475</accession>
<keyword evidence="2" id="KW-1185">Reference proteome</keyword>